<comment type="caution">
    <text evidence="2">The sequence shown here is derived from an EMBL/GenBank/DDBJ whole genome shotgun (WGS) entry which is preliminary data.</text>
</comment>
<gene>
    <name evidence="2" type="ORF">MAN_09892</name>
</gene>
<organism evidence="2 3">
    <name type="scientific">Metarhizium anisopliae (strain ARSEF 549)</name>
    <dbReference type="NCBI Taxonomy" id="3151832"/>
    <lineage>
        <taxon>Eukaryota</taxon>
        <taxon>Fungi</taxon>
        <taxon>Dikarya</taxon>
        <taxon>Ascomycota</taxon>
        <taxon>Pezizomycotina</taxon>
        <taxon>Sordariomycetes</taxon>
        <taxon>Hypocreomycetidae</taxon>
        <taxon>Hypocreales</taxon>
        <taxon>Clavicipitaceae</taxon>
        <taxon>Metarhizium</taxon>
    </lineage>
</organism>
<feature type="chain" id="PRO_5002091048" evidence="1">
    <location>
        <begin position="19"/>
        <end position="191"/>
    </location>
</feature>
<dbReference type="OrthoDB" id="5356630at2759"/>
<protein>
    <submittedName>
        <fullName evidence="2">IDI-3 protein</fullName>
    </submittedName>
</protein>
<evidence type="ECO:0000256" key="1">
    <source>
        <dbReference type="SAM" id="SignalP"/>
    </source>
</evidence>
<reference evidence="2 3" key="1">
    <citation type="journal article" date="2014" name="Proc. Natl. Acad. Sci. U.S.A.">
        <title>Trajectory and genomic determinants of fungal-pathogen speciation and host adaptation.</title>
        <authorList>
            <person name="Hu X."/>
            <person name="Xiao G."/>
            <person name="Zheng P."/>
            <person name="Shang Y."/>
            <person name="Su Y."/>
            <person name="Zhang X."/>
            <person name="Liu X."/>
            <person name="Zhan S."/>
            <person name="St Leger R.J."/>
            <person name="Wang C."/>
        </authorList>
    </citation>
    <scope>NUCLEOTIDE SEQUENCE [LARGE SCALE GENOMIC DNA]</scope>
    <source>
        <strain evidence="2 3">ARSEF 549</strain>
    </source>
</reference>
<dbReference type="Proteomes" id="UP000031186">
    <property type="component" value="Unassembled WGS sequence"/>
</dbReference>
<accession>A0A0B4FVU9</accession>
<feature type="signal peptide" evidence="1">
    <location>
        <begin position="1"/>
        <end position="18"/>
    </location>
</feature>
<evidence type="ECO:0000313" key="2">
    <source>
        <dbReference type="EMBL" id="KID60359.1"/>
    </source>
</evidence>
<name>A0A0B4FVU9_METAF</name>
<dbReference type="HOGENOM" id="CLU_102253_0_0_1"/>
<keyword evidence="3" id="KW-1185">Reference proteome</keyword>
<proteinExistence type="predicted"/>
<dbReference type="AlphaFoldDB" id="A0A0B4FVU9"/>
<evidence type="ECO:0000313" key="3">
    <source>
        <dbReference type="Proteomes" id="UP000031186"/>
    </source>
</evidence>
<keyword evidence="1" id="KW-0732">Signal</keyword>
<dbReference type="VEuPathDB" id="FungiDB:MAN_09892"/>
<sequence>MLTKTILAVTALATTAFAAPLEARSDHPSGSVYIAPTALYVYDVFTGAIGPKTTNAVVEKGRAVHEKTTLMTFEYPMATANKKCALYFKYDSVSWSGTDKLAIFSSLKPAPGGATSNWGPKNQRNNQLGIWKRPSPSSSPSWADWEATHGGLSVPQDCKPGKTEAFEIVGQGDETWISYANAIGGVRIAYW</sequence>
<feature type="non-terminal residue" evidence="2">
    <location>
        <position position="1"/>
    </location>
</feature>
<dbReference type="EMBL" id="AZNF01000019">
    <property type="protein sequence ID" value="KID60359.1"/>
    <property type="molecule type" value="Genomic_DNA"/>
</dbReference>